<evidence type="ECO:0000256" key="1">
    <source>
        <dbReference type="SAM" id="MobiDB-lite"/>
    </source>
</evidence>
<evidence type="ECO:0000313" key="4">
    <source>
        <dbReference type="Proteomes" id="UP001162640"/>
    </source>
</evidence>
<evidence type="ECO:0000256" key="2">
    <source>
        <dbReference type="SAM" id="SignalP"/>
    </source>
</evidence>
<feature type="signal peptide" evidence="2">
    <location>
        <begin position="1"/>
        <end position="23"/>
    </location>
</feature>
<dbReference type="Proteomes" id="UP001162640">
    <property type="component" value="Unassembled WGS sequence"/>
</dbReference>
<proteinExistence type="predicted"/>
<organism evidence="3 4">
    <name type="scientific">Triparma laevis f. inornata</name>
    <dbReference type="NCBI Taxonomy" id="1714386"/>
    <lineage>
        <taxon>Eukaryota</taxon>
        <taxon>Sar</taxon>
        <taxon>Stramenopiles</taxon>
        <taxon>Ochrophyta</taxon>
        <taxon>Bolidophyceae</taxon>
        <taxon>Parmales</taxon>
        <taxon>Triparmaceae</taxon>
        <taxon>Triparma</taxon>
    </lineage>
</organism>
<comment type="caution">
    <text evidence="3">The sequence shown here is derived from an EMBL/GenBank/DDBJ whole genome shotgun (WGS) entry which is preliminary data.</text>
</comment>
<keyword evidence="2" id="KW-0732">Signal</keyword>
<accession>A0A9W6ZYM1</accession>
<feature type="chain" id="PRO_5040997031" evidence="2">
    <location>
        <begin position="24"/>
        <end position="360"/>
    </location>
</feature>
<evidence type="ECO:0000313" key="3">
    <source>
        <dbReference type="EMBL" id="GMH62759.1"/>
    </source>
</evidence>
<dbReference type="PROSITE" id="PS51257">
    <property type="entry name" value="PROKAR_LIPOPROTEIN"/>
    <property type="match status" value="1"/>
</dbReference>
<feature type="region of interest" description="Disordered" evidence="1">
    <location>
        <begin position="189"/>
        <end position="268"/>
    </location>
</feature>
<protein>
    <submittedName>
        <fullName evidence="3">Uncharacterized protein</fullName>
    </submittedName>
</protein>
<feature type="compositionally biased region" description="Pro residues" evidence="1">
    <location>
        <begin position="228"/>
        <end position="241"/>
    </location>
</feature>
<feature type="compositionally biased region" description="Low complexity" evidence="1">
    <location>
        <begin position="214"/>
        <end position="227"/>
    </location>
</feature>
<reference evidence="4" key="1">
    <citation type="journal article" date="2023" name="Commun. Biol.">
        <title>Genome analysis of Parmales, the sister group of diatoms, reveals the evolutionary specialization of diatoms from phago-mixotrophs to photoautotrophs.</title>
        <authorList>
            <person name="Ban H."/>
            <person name="Sato S."/>
            <person name="Yoshikawa S."/>
            <person name="Yamada K."/>
            <person name="Nakamura Y."/>
            <person name="Ichinomiya M."/>
            <person name="Sato N."/>
            <person name="Blanc-Mathieu R."/>
            <person name="Endo H."/>
            <person name="Kuwata A."/>
            <person name="Ogata H."/>
        </authorList>
    </citation>
    <scope>NUCLEOTIDE SEQUENCE [LARGE SCALE GENOMIC DNA]</scope>
</reference>
<name>A0A9W6ZYM1_9STRA</name>
<sequence length="360" mass="40085">MSFPVHRIMVVILLFSGMTLVSCNFPIPNVPIPGSKIIPKLPSAQTLLHRSLKSAADTDFDDSLTWCTSLLFSPSTNIIPPFTPHPSPLNCTAILPSDSIKTRFLKNVLTKVFLRWDEVEEGKKVPTIVCHSEMDVGMEDVVRFLAEEDEVPNYNEFIGNRDLGDDRGRGGYDVVSLFDWYSKGRRLRGERAKRQHKSYGEQEHVDSDADADENAASNTMPHTMPLEPTEPPPQLPQPPPKLTSYVSSTLSNPTANPPTIITPKPSTNSSTSWYVYPPKLVYAESPKILFVPPRRFLSMVQLKIERGNKSRSLAKSFQAPTGGSNIGDIKTVVVTSYGVEDDVEVSEMGVRKRNEKQGMR</sequence>
<feature type="compositionally biased region" description="Basic and acidic residues" evidence="1">
    <location>
        <begin position="189"/>
        <end position="207"/>
    </location>
</feature>
<gene>
    <name evidence="3" type="ORF">TL16_g03550</name>
</gene>
<dbReference type="AlphaFoldDB" id="A0A9W6ZYM1"/>
<dbReference type="EMBL" id="BLQM01000094">
    <property type="protein sequence ID" value="GMH62759.1"/>
    <property type="molecule type" value="Genomic_DNA"/>
</dbReference>
<feature type="compositionally biased region" description="Low complexity" evidence="1">
    <location>
        <begin position="252"/>
        <end position="265"/>
    </location>
</feature>